<proteinExistence type="predicted"/>
<protein>
    <submittedName>
        <fullName evidence="2">Uncharacterized protein</fullName>
    </submittedName>
</protein>
<evidence type="ECO:0000256" key="1">
    <source>
        <dbReference type="SAM" id="MobiDB-lite"/>
    </source>
</evidence>
<dbReference type="AlphaFoldDB" id="A0A917PHN6"/>
<dbReference type="EMBL" id="BMMD01000007">
    <property type="protein sequence ID" value="GGJ78482.1"/>
    <property type="molecule type" value="Genomic_DNA"/>
</dbReference>
<keyword evidence="3" id="KW-1185">Reference proteome</keyword>
<evidence type="ECO:0000313" key="2">
    <source>
        <dbReference type="EMBL" id="GGJ78482.1"/>
    </source>
</evidence>
<accession>A0A917PHN6</accession>
<reference evidence="2" key="2">
    <citation type="submission" date="2020-09" db="EMBL/GenBank/DDBJ databases">
        <authorList>
            <person name="Sun Q."/>
            <person name="Zhou Y."/>
        </authorList>
    </citation>
    <scope>NUCLEOTIDE SEQUENCE</scope>
    <source>
        <strain evidence="2">CGMCC 1.8984</strain>
    </source>
</reference>
<sequence>MGAVFDVAFPLEPRAGVPEARPFDLVRAAMPTTLRPSTDSRRQDGASVSDQASRRTMVSRPCAVATIVKPSDR</sequence>
<comment type="caution">
    <text evidence="2">The sequence shown here is derived from an EMBL/GenBank/DDBJ whole genome shotgun (WGS) entry which is preliminary data.</text>
</comment>
<reference evidence="2" key="1">
    <citation type="journal article" date="2014" name="Int. J. Syst. Evol. Microbiol.">
        <title>Complete genome sequence of Corynebacterium casei LMG S-19264T (=DSM 44701T), isolated from a smear-ripened cheese.</title>
        <authorList>
            <consortium name="US DOE Joint Genome Institute (JGI-PGF)"/>
            <person name="Walter F."/>
            <person name="Albersmeier A."/>
            <person name="Kalinowski J."/>
            <person name="Ruckert C."/>
        </authorList>
    </citation>
    <scope>NUCLEOTIDE SEQUENCE</scope>
    <source>
        <strain evidence="2">CGMCC 1.8984</strain>
    </source>
</reference>
<evidence type="ECO:0000313" key="3">
    <source>
        <dbReference type="Proteomes" id="UP000636956"/>
    </source>
</evidence>
<organism evidence="2 3">
    <name type="scientific">Agromyces bauzanensis</name>
    <dbReference type="NCBI Taxonomy" id="1308924"/>
    <lineage>
        <taxon>Bacteria</taxon>
        <taxon>Bacillati</taxon>
        <taxon>Actinomycetota</taxon>
        <taxon>Actinomycetes</taxon>
        <taxon>Micrococcales</taxon>
        <taxon>Microbacteriaceae</taxon>
        <taxon>Agromyces</taxon>
    </lineage>
</organism>
<feature type="region of interest" description="Disordered" evidence="1">
    <location>
        <begin position="32"/>
        <end position="73"/>
    </location>
</feature>
<gene>
    <name evidence="2" type="ORF">GCM10011372_15970</name>
</gene>
<feature type="compositionally biased region" description="Polar residues" evidence="1">
    <location>
        <begin position="46"/>
        <end position="56"/>
    </location>
</feature>
<dbReference type="Proteomes" id="UP000636956">
    <property type="component" value="Unassembled WGS sequence"/>
</dbReference>
<name>A0A917PHN6_9MICO</name>